<accession>A0A9N9JMR7</accession>
<keyword evidence="3" id="KW-1185">Reference proteome</keyword>
<dbReference type="InterPro" id="IPR019414">
    <property type="entry name" value="Rtp1_C2"/>
</dbReference>
<organism evidence="2 3">
    <name type="scientific">Racocetra fulgida</name>
    <dbReference type="NCBI Taxonomy" id="60492"/>
    <lineage>
        <taxon>Eukaryota</taxon>
        <taxon>Fungi</taxon>
        <taxon>Fungi incertae sedis</taxon>
        <taxon>Mucoromycota</taxon>
        <taxon>Glomeromycotina</taxon>
        <taxon>Glomeromycetes</taxon>
        <taxon>Diversisporales</taxon>
        <taxon>Gigasporaceae</taxon>
        <taxon>Racocetra</taxon>
    </lineage>
</organism>
<evidence type="ECO:0000313" key="2">
    <source>
        <dbReference type="EMBL" id="CAG8784321.1"/>
    </source>
</evidence>
<sequence length="41" mass="4749">TLKYIEEIDKDELIRYYARIGISDLDAISHDELFGSISTNM</sequence>
<evidence type="ECO:0000313" key="3">
    <source>
        <dbReference type="Proteomes" id="UP000789396"/>
    </source>
</evidence>
<evidence type="ECO:0000259" key="1">
    <source>
        <dbReference type="Pfam" id="PF10304"/>
    </source>
</evidence>
<dbReference type="AlphaFoldDB" id="A0A9N9JMR7"/>
<dbReference type="Pfam" id="PF10304">
    <property type="entry name" value="RTP1_C2"/>
    <property type="match status" value="1"/>
</dbReference>
<name>A0A9N9JMR7_9GLOM</name>
<comment type="caution">
    <text evidence="2">The sequence shown here is derived from an EMBL/GenBank/DDBJ whole genome shotgun (WGS) entry which is preliminary data.</text>
</comment>
<feature type="domain" description="RNA polymerase II assembly factor Rtp1 C-terminal" evidence="1">
    <location>
        <begin position="1"/>
        <end position="27"/>
    </location>
</feature>
<protein>
    <submittedName>
        <fullName evidence="2">2404_t:CDS:1</fullName>
    </submittedName>
</protein>
<gene>
    <name evidence="2" type="ORF">RFULGI_LOCUS16099</name>
</gene>
<dbReference type="Proteomes" id="UP000789396">
    <property type="component" value="Unassembled WGS sequence"/>
</dbReference>
<reference evidence="2" key="1">
    <citation type="submission" date="2021-06" db="EMBL/GenBank/DDBJ databases">
        <authorList>
            <person name="Kallberg Y."/>
            <person name="Tangrot J."/>
            <person name="Rosling A."/>
        </authorList>
    </citation>
    <scope>NUCLEOTIDE SEQUENCE</scope>
    <source>
        <strain evidence="2">IN212</strain>
    </source>
</reference>
<dbReference type="EMBL" id="CAJVPZ010055290">
    <property type="protein sequence ID" value="CAG8784321.1"/>
    <property type="molecule type" value="Genomic_DNA"/>
</dbReference>
<proteinExistence type="predicted"/>
<feature type="non-terminal residue" evidence="2">
    <location>
        <position position="1"/>
    </location>
</feature>